<evidence type="ECO:0000313" key="3">
    <source>
        <dbReference type="Proteomes" id="UP001634747"/>
    </source>
</evidence>
<name>A0ABW9KJM0_9BACT</name>
<evidence type="ECO:0000313" key="2">
    <source>
        <dbReference type="EMBL" id="MFN2975498.1"/>
    </source>
</evidence>
<comment type="caution">
    <text evidence="2">The sequence shown here is derived from an EMBL/GenBank/DDBJ whole genome shotgun (WGS) entry which is preliminary data.</text>
</comment>
<accession>A0ABW9KJM0</accession>
<dbReference type="Proteomes" id="UP001634747">
    <property type="component" value="Unassembled WGS sequence"/>
</dbReference>
<dbReference type="RefSeq" id="WP_344687786.1">
    <property type="nucleotide sequence ID" value="NZ_BAABBH010000001.1"/>
</dbReference>
<sequence>MGYQEKRVWILFGTQLLYAAYFWMLRHRQVHLVETLYLVLGLIVAQIVLQSLLALTSNPEWRDERDRAIESRGYRVGYSVLLAGLMVTIASTAHHLGFLAALSAAAVINTLLFAIAVAELTKLATQMALYRRTA</sequence>
<gene>
    <name evidence="2" type="ORF">ACK2TP_06965</name>
</gene>
<keyword evidence="1" id="KW-1133">Transmembrane helix</keyword>
<organism evidence="2 3">
    <name type="scientific">Terriglobus aquaticus</name>
    <dbReference type="NCBI Taxonomy" id="940139"/>
    <lineage>
        <taxon>Bacteria</taxon>
        <taxon>Pseudomonadati</taxon>
        <taxon>Acidobacteriota</taxon>
        <taxon>Terriglobia</taxon>
        <taxon>Terriglobales</taxon>
        <taxon>Acidobacteriaceae</taxon>
        <taxon>Terriglobus</taxon>
    </lineage>
</organism>
<feature type="transmembrane region" description="Helical" evidence="1">
    <location>
        <begin position="76"/>
        <end position="93"/>
    </location>
</feature>
<keyword evidence="1" id="KW-0472">Membrane</keyword>
<evidence type="ECO:0000256" key="1">
    <source>
        <dbReference type="SAM" id="Phobius"/>
    </source>
</evidence>
<proteinExistence type="predicted"/>
<protein>
    <submittedName>
        <fullName evidence="2">Uncharacterized protein</fullName>
    </submittedName>
</protein>
<feature type="transmembrane region" description="Helical" evidence="1">
    <location>
        <begin position="99"/>
        <end position="121"/>
    </location>
</feature>
<reference evidence="2 3" key="1">
    <citation type="submission" date="2024-12" db="EMBL/GenBank/DDBJ databases">
        <authorList>
            <person name="Lee Y."/>
        </authorList>
    </citation>
    <scope>NUCLEOTIDE SEQUENCE [LARGE SCALE GENOMIC DNA]</scope>
    <source>
        <strain evidence="2 3">03SUJ4</strain>
    </source>
</reference>
<feature type="transmembrane region" description="Helical" evidence="1">
    <location>
        <begin position="36"/>
        <end position="55"/>
    </location>
</feature>
<dbReference type="EMBL" id="JBJYXY010000001">
    <property type="protein sequence ID" value="MFN2975498.1"/>
    <property type="molecule type" value="Genomic_DNA"/>
</dbReference>
<feature type="transmembrane region" description="Helical" evidence="1">
    <location>
        <begin position="7"/>
        <end position="24"/>
    </location>
</feature>
<keyword evidence="3" id="KW-1185">Reference proteome</keyword>
<keyword evidence="1" id="KW-0812">Transmembrane</keyword>